<dbReference type="Pfam" id="PF00561">
    <property type="entry name" value="Abhydrolase_1"/>
    <property type="match status" value="1"/>
</dbReference>
<dbReference type="GO" id="GO:0051792">
    <property type="term" value="P:medium-chain fatty acid biosynthetic process"/>
    <property type="evidence" value="ECO:0007669"/>
    <property type="project" value="TreeGrafter"/>
</dbReference>
<evidence type="ECO:0000313" key="3">
    <source>
        <dbReference type="EMBL" id="CAI8017432.1"/>
    </source>
</evidence>
<dbReference type="GO" id="GO:0046464">
    <property type="term" value="P:acylglycerol catabolic process"/>
    <property type="evidence" value="ECO:0007669"/>
    <property type="project" value="TreeGrafter"/>
</dbReference>
<dbReference type="GO" id="GO:0048240">
    <property type="term" value="P:sperm capacitation"/>
    <property type="evidence" value="ECO:0007669"/>
    <property type="project" value="TreeGrafter"/>
</dbReference>
<dbReference type="PANTHER" id="PTHR10794">
    <property type="entry name" value="ABHYDROLASE DOMAIN-CONTAINING PROTEIN"/>
    <property type="match status" value="1"/>
</dbReference>
<gene>
    <name evidence="3" type="ORF">GBAR_LOCUS10580</name>
</gene>
<dbReference type="PIRSF" id="PIRSF005211">
    <property type="entry name" value="Ab_hydro_YheT"/>
    <property type="match status" value="1"/>
</dbReference>
<dbReference type="SUPFAM" id="SSF53474">
    <property type="entry name" value="alpha/beta-Hydrolases"/>
    <property type="match status" value="1"/>
</dbReference>
<sequence length="307" mass="34114">MDLYHYNTKKLPFEMQYRPPLLWGASGHIQTAYNVLVGHVFVPSPVGDRQSLSTPDGSTVTYDLYQPQHPSPLSFSSSVLRTCMGVGGIGNCSETFYIRSFVHYLLSNGHNVAVLNHVGTLTDVPVTGNRLFTYGGTGDLAAVFEDLLSRHPSSQWVLVGFSLGANIGVRFIGERVHWRSHFLCAVSVCQGYDPNQAIGIFPSTSNLSKLYSHRITSEQLSLMRRHRSQLLGETPLVNLRNPAGRNSKITHRELNPHAMFVSTQHGGHLGFFEGGIILPNKATWLERLVLQYSLACREILPKINKQS</sequence>
<dbReference type="GO" id="GO:0036126">
    <property type="term" value="C:sperm flagellum"/>
    <property type="evidence" value="ECO:0007669"/>
    <property type="project" value="TreeGrafter"/>
</dbReference>
<accession>A0AA35RVZ0</accession>
<keyword evidence="4" id="KW-1185">Reference proteome</keyword>
<dbReference type="GO" id="GO:0051793">
    <property type="term" value="P:medium-chain fatty acid catabolic process"/>
    <property type="evidence" value="ECO:0007669"/>
    <property type="project" value="TreeGrafter"/>
</dbReference>
<dbReference type="InterPro" id="IPR050960">
    <property type="entry name" value="AB_hydrolase_4_sf"/>
</dbReference>
<dbReference type="GO" id="GO:0097524">
    <property type="term" value="C:sperm plasma membrane"/>
    <property type="evidence" value="ECO:0007669"/>
    <property type="project" value="TreeGrafter"/>
</dbReference>
<dbReference type="EMBL" id="CASHTH010001625">
    <property type="protein sequence ID" value="CAI8017432.1"/>
    <property type="molecule type" value="Genomic_DNA"/>
</dbReference>
<dbReference type="InterPro" id="IPR012020">
    <property type="entry name" value="ABHD4"/>
</dbReference>
<protein>
    <submittedName>
        <fullName evidence="3">Monoacylglycerol lipase ABHD2</fullName>
    </submittedName>
</protein>
<evidence type="ECO:0000256" key="1">
    <source>
        <dbReference type="ARBA" id="ARBA00010884"/>
    </source>
</evidence>
<dbReference type="PANTHER" id="PTHR10794:SF45">
    <property type="entry name" value="MONOACYLGLYCEROL LIPASE ABHD2"/>
    <property type="match status" value="1"/>
</dbReference>
<reference evidence="3" key="1">
    <citation type="submission" date="2023-03" db="EMBL/GenBank/DDBJ databases">
        <authorList>
            <person name="Steffen K."/>
            <person name="Cardenas P."/>
        </authorList>
    </citation>
    <scope>NUCLEOTIDE SEQUENCE</scope>
</reference>
<feature type="domain" description="AB hydrolase-1" evidence="2">
    <location>
        <begin position="88"/>
        <end position="192"/>
    </location>
</feature>
<dbReference type="GO" id="GO:0008126">
    <property type="term" value="F:acetylesterase activity"/>
    <property type="evidence" value="ECO:0007669"/>
    <property type="project" value="TreeGrafter"/>
</dbReference>
<proteinExistence type="inferred from homology"/>
<name>A0AA35RVZ0_GEOBA</name>
<dbReference type="GO" id="GO:0043401">
    <property type="term" value="P:steroid hormone receptor signaling pathway"/>
    <property type="evidence" value="ECO:0007669"/>
    <property type="project" value="TreeGrafter"/>
</dbReference>
<evidence type="ECO:0000313" key="4">
    <source>
        <dbReference type="Proteomes" id="UP001174909"/>
    </source>
</evidence>
<dbReference type="Gene3D" id="3.40.50.1820">
    <property type="entry name" value="alpha/beta hydrolase"/>
    <property type="match status" value="1"/>
</dbReference>
<evidence type="ECO:0000259" key="2">
    <source>
        <dbReference type="Pfam" id="PF00561"/>
    </source>
</evidence>
<comment type="caution">
    <text evidence="3">The sequence shown here is derived from an EMBL/GenBank/DDBJ whole genome shotgun (WGS) entry which is preliminary data.</text>
</comment>
<organism evidence="3 4">
    <name type="scientific">Geodia barretti</name>
    <name type="common">Barrett's horny sponge</name>
    <dbReference type="NCBI Taxonomy" id="519541"/>
    <lineage>
        <taxon>Eukaryota</taxon>
        <taxon>Metazoa</taxon>
        <taxon>Porifera</taxon>
        <taxon>Demospongiae</taxon>
        <taxon>Heteroscleromorpha</taxon>
        <taxon>Tetractinellida</taxon>
        <taxon>Astrophorina</taxon>
        <taxon>Geodiidae</taxon>
        <taxon>Geodia</taxon>
    </lineage>
</organism>
<comment type="similarity">
    <text evidence="1">Belongs to the AB hydrolase superfamily. AB hydrolase 4 family.</text>
</comment>
<dbReference type="Proteomes" id="UP001174909">
    <property type="component" value="Unassembled WGS sequence"/>
</dbReference>
<dbReference type="InterPro" id="IPR029058">
    <property type="entry name" value="AB_hydrolase_fold"/>
</dbReference>
<dbReference type="InterPro" id="IPR000073">
    <property type="entry name" value="AB_hydrolase_1"/>
</dbReference>
<dbReference type="AlphaFoldDB" id="A0AA35RVZ0"/>
<dbReference type="GO" id="GO:0047372">
    <property type="term" value="F:monoacylglycerol lipase activity"/>
    <property type="evidence" value="ECO:0007669"/>
    <property type="project" value="TreeGrafter"/>
</dbReference>